<evidence type="ECO:0000256" key="1">
    <source>
        <dbReference type="SAM" id="Phobius"/>
    </source>
</evidence>
<feature type="transmembrane region" description="Helical" evidence="1">
    <location>
        <begin position="9"/>
        <end position="33"/>
    </location>
</feature>
<reference evidence="2" key="1">
    <citation type="submission" date="2020-02" db="EMBL/GenBank/DDBJ databases">
        <authorList>
            <person name="Meier V. D."/>
        </authorList>
    </citation>
    <scope>NUCLEOTIDE SEQUENCE</scope>
    <source>
        <strain evidence="2">AVDCRST_MAG80</strain>
    </source>
</reference>
<accession>A0A6J4QS78</accession>
<dbReference type="AlphaFoldDB" id="A0A6J4QS78"/>
<name>A0A6J4QS78_9ACTN</name>
<sequence>MGMMKSIRAVLIGILLALGVGALVIFGIAAPFFTAFFGPELASTALPAVFVLFAAAFAFYFGGMVASYKAPSHRRLHGVLVGVAAFAISPLVNLVAPDPTVRGGDPFANLRTPGVFLFTIVLLVVVLAASYVGARRGETLFAHNQAVIRNQRTRKARERLSEGED</sequence>
<keyword evidence="1" id="KW-0472">Membrane</keyword>
<proteinExistence type="predicted"/>
<keyword evidence="1" id="KW-1133">Transmembrane helix</keyword>
<gene>
    <name evidence="2" type="ORF">AVDCRST_MAG80-2544</name>
</gene>
<protein>
    <submittedName>
        <fullName evidence="2">Uncharacterized protein</fullName>
    </submittedName>
</protein>
<feature type="transmembrane region" description="Helical" evidence="1">
    <location>
        <begin position="116"/>
        <end position="134"/>
    </location>
</feature>
<organism evidence="2">
    <name type="scientific">uncultured Rubrobacteraceae bacterium</name>
    <dbReference type="NCBI Taxonomy" id="349277"/>
    <lineage>
        <taxon>Bacteria</taxon>
        <taxon>Bacillati</taxon>
        <taxon>Actinomycetota</taxon>
        <taxon>Rubrobacteria</taxon>
        <taxon>Rubrobacterales</taxon>
        <taxon>Rubrobacteraceae</taxon>
        <taxon>environmental samples</taxon>
    </lineage>
</organism>
<feature type="transmembrane region" description="Helical" evidence="1">
    <location>
        <begin position="78"/>
        <end position="96"/>
    </location>
</feature>
<feature type="transmembrane region" description="Helical" evidence="1">
    <location>
        <begin position="45"/>
        <end position="66"/>
    </location>
</feature>
<keyword evidence="1" id="KW-0812">Transmembrane</keyword>
<dbReference type="EMBL" id="CADCVC010000226">
    <property type="protein sequence ID" value="CAA9453301.1"/>
    <property type="molecule type" value="Genomic_DNA"/>
</dbReference>
<evidence type="ECO:0000313" key="2">
    <source>
        <dbReference type="EMBL" id="CAA9453301.1"/>
    </source>
</evidence>